<dbReference type="InterPro" id="IPR005122">
    <property type="entry name" value="Uracil-DNA_glycosylase-like"/>
</dbReference>
<dbReference type="InterPro" id="IPR026353">
    <property type="entry name" value="Hypoxan-DNA_Glyclase"/>
</dbReference>
<dbReference type="AlphaFoldDB" id="A0A0A0BG97"/>
<dbReference type="Pfam" id="PF03167">
    <property type="entry name" value="UDG"/>
    <property type="match status" value="1"/>
</dbReference>
<evidence type="ECO:0000259" key="1">
    <source>
        <dbReference type="SMART" id="SM00986"/>
    </source>
</evidence>
<dbReference type="SMART" id="SM00986">
    <property type="entry name" value="UDG"/>
    <property type="match status" value="1"/>
</dbReference>
<dbReference type="RefSeq" id="WP_036314523.1">
    <property type="nucleotide sequence ID" value="NZ_JRQD01000004.1"/>
</dbReference>
<dbReference type="EMBL" id="JRQD01000004">
    <property type="protein sequence ID" value="KGM06682.1"/>
    <property type="molecule type" value="Genomic_DNA"/>
</dbReference>
<dbReference type="InterPro" id="IPR036895">
    <property type="entry name" value="Uracil-DNA_glycosylase-like_sf"/>
</dbReference>
<dbReference type="SUPFAM" id="SSF52141">
    <property type="entry name" value="Uracil-DNA glycosylase-like"/>
    <property type="match status" value="1"/>
</dbReference>
<evidence type="ECO:0000313" key="2">
    <source>
        <dbReference type="EMBL" id="KGM06682.1"/>
    </source>
</evidence>
<comment type="caution">
    <text evidence="2">The sequence shown here is derived from an EMBL/GenBank/DDBJ whole genome shotgun (WGS) entry which is preliminary data.</text>
</comment>
<reference evidence="2 3" key="1">
    <citation type="submission" date="2014-09" db="EMBL/GenBank/DDBJ databases">
        <authorList>
            <person name="Grob C."/>
            <person name="Taubert M."/>
            <person name="Howat A.M."/>
            <person name="Burns O.J."/>
            <person name="Dixon J.L."/>
            <person name="Chen Y."/>
            <person name="Murrell J.C."/>
        </authorList>
    </citation>
    <scope>NUCLEOTIDE SEQUENCE [LARGE SCALE GENOMIC DNA]</scope>
    <source>
        <strain evidence="2">L4</strain>
    </source>
</reference>
<dbReference type="STRING" id="392484.LP43_1906"/>
<dbReference type="Gene3D" id="3.40.470.10">
    <property type="entry name" value="Uracil-DNA glycosylase-like domain"/>
    <property type="match status" value="1"/>
</dbReference>
<organism evidence="2 3">
    <name type="scientific">Methylophaga thiooxydans</name>
    <dbReference type="NCBI Taxonomy" id="392484"/>
    <lineage>
        <taxon>Bacteria</taxon>
        <taxon>Pseudomonadati</taxon>
        <taxon>Pseudomonadota</taxon>
        <taxon>Gammaproteobacteria</taxon>
        <taxon>Thiotrichales</taxon>
        <taxon>Piscirickettsiaceae</taxon>
        <taxon>Methylophaga</taxon>
    </lineage>
</organism>
<feature type="domain" description="Uracil-DNA glycosylase-like" evidence="1">
    <location>
        <begin position="11"/>
        <end position="169"/>
    </location>
</feature>
<sequence length="176" mass="19842">MTNKPLSYSFPPLVGSNPKVLILGSMPGIASLQAQQYYAHPRNAFWPIMVEIFDLDINTPYPHRCQLLTAKGVAVWDVLKACHRPGSLDQHIDAKSVQANDFRQFLSHYPEIEIILFNGAKAEELFRRHVLSVHSVPQQKLAYQRLPSTSPAHAAMTLEQKMDAWSKVLQPISTLI</sequence>
<protein>
    <submittedName>
        <fullName evidence="2">G:T/U mismatch-specific uracil/thymine DNA-glycosylase</fullName>
    </submittedName>
</protein>
<name>A0A0A0BG97_9GAMM</name>
<dbReference type="NCBIfam" id="TIGR04274">
    <property type="entry name" value="hypoxanDNAglyco"/>
    <property type="match status" value="1"/>
</dbReference>
<gene>
    <name evidence="2" type="ORF">LP43_1906</name>
</gene>
<dbReference type="Proteomes" id="UP000029999">
    <property type="component" value="Unassembled WGS sequence"/>
</dbReference>
<accession>A0A0A0BG97</accession>
<evidence type="ECO:0000313" key="3">
    <source>
        <dbReference type="Proteomes" id="UP000029999"/>
    </source>
</evidence>
<proteinExistence type="predicted"/>
<dbReference type="SMART" id="SM00987">
    <property type="entry name" value="UreE_C"/>
    <property type="match status" value="1"/>
</dbReference>
<dbReference type="CDD" id="cd10032">
    <property type="entry name" value="UDG-F6_HDG"/>
    <property type="match status" value="1"/>
</dbReference>